<accession>A0A5B7IB18</accession>
<comment type="caution">
    <text evidence="1">The sequence shown here is derived from an EMBL/GenBank/DDBJ whole genome shotgun (WGS) entry which is preliminary data.</text>
</comment>
<proteinExistence type="predicted"/>
<dbReference type="AlphaFoldDB" id="A0A5B7IB18"/>
<keyword evidence="2" id="KW-1185">Reference proteome</keyword>
<sequence>MMVGLTLFSSHRSEVTLTCLLLSLRGRGSRGTFTDVSNVVLESRVVTDHLLEVDDLTRLRKSGTAK</sequence>
<dbReference type="EMBL" id="VSRR010060260">
    <property type="protein sequence ID" value="MPC82611.1"/>
    <property type="molecule type" value="Genomic_DNA"/>
</dbReference>
<organism evidence="1 2">
    <name type="scientific">Portunus trituberculatus</name>
    <name type="common">Swimming crab</name>
    <name type="synonym">Neptunus trituberculatus</name>
    <dbReference type="NCBI Taxonomy" id="210409"/>
    <lineage>
        <taxon>Eukaryota</taxon>
        <taxon>Metazoa</taxon>
        <taxon>Ecdysozoa</taxon>
        <taxon>Arthropoda</taxon>
        <taxon>Crustacea</taxon>
        <taxon>Multicrustacea</taxon>
        <taxon>Malacostraca</taxon>
        <taxon>Eumalacostraca</taxon>
        <taxon>Eucarida</taxon>
        <taxon>Decapoda</taxon>
        <taxon>Pleocyemata</taxon>
        <taxon>Brachyura</taxon>
        <taxon>Eubrachyura</taxon>
        <taxon>Portunoidea</taxon>
        <taxon>Portunidae</taxon>
        <taxon>Portuninae</taxon>
        <taxon>Portunus</taxon>
    </lineage>
</organism>
<reference evidence="1 2" key="1">
    <citation type="submission" date="2019-05" db="EMBL/GenBank/DDBJ databases">
        <title>Another draft genome of Portunus trituberculatus and its Hox gene families provides insights of decapod evolution.</title>
        <authorList>
            <person name="Jeong J.-H."/>
            <person name="Song I."/>
            <person name="Kim S."/>
            <person name="Choi T."/>
            <person name="Kim D."/>
            <person name="Ryu S."/>
            <person name="Kim W."/>
        </authorList>
    </citation>
    <scope>NUCLEOTIDE SEQUENCE [LARGE SCALE GENOMIC DNA]</scope>
    <source>
        <tissue evidence="1">Muscle</tissue>
    </source>
</reference>
<evidence type="ECO:0000313" key="1">
    <source>
        <dbReference type="EMBL" id="MPC82611.1"/>
    </source>
</evidence>
<gene>
    <name evidence="1" type="ORF">E2C01_077286</name>
</gene>
<protein>
    <submittedName>
        <fullName evidence="1">Uncharacterized protein</fullName>
    </submittedName>
</protein>
<dbReference type="Proteomes" id="UP000324222">
    <property type="component" value="Unassembled WGS sequence"/>
</dbReference>
<name>A0A5B7IB18_PORTR</name>
<evidence type="ECO:0000313" key="2">
    <source>
        <dbReference type="Proteomes" id="UP000324222"/>
    </source>
</evidence>